<dbReference type="SMART" id="SM00448">
    <property type="entry name" value="REC"/>
    <property type="match status" value="1"/>
</dbReference>
<dbReference type="PANTHER" id="PTHR37299">
    <property type="entry name" value="TRANSCRIPTIONAL REGULATOR-RELATED"/>
    <property type="match status" value="1"/>
</dbReference>
<keyword evidence="6" id="KW-0238">DNA-binding</keyword>
<dbReference type="InterPro" id="IPR046947">
    <property type="entry name" value="LytR-like"/>
</dbReference>
<evidence type="ECO:0000256" key="1">
    <source>
        <dbReference type="ARBA" id="ARBA00018672"/>
    </source>
</evidence>
<keyword evidence="3" id="KW-0597">Phosphoprotein</keyword>
<sequence>MRIAICDDEDQERLNIEALVKRYAPELSIVLFSSADELLAAAKTTFFPLIFLDIEMDDTNGFDAAEELMSGSAKPLIVFVTKSTEYTIRGYDVAFHYLVKPLNEAKFHEVLKRALRLIIPQYFTFSSNGELYRIPVQEILYFESRNYMLFVHTQQQIYKARLSLKEVEPQLSSANFLRIHASFLINLHHVIHITKDDIEMQDHQLIKISRNRKKDVIAAFTKFARENI</sequence>
<evidence type="ECO:0000313" key="7">
    <source>
        <dbReference type="Proteomes" id="UP000620147"/>
    </source>
</evidence>
<comment type="function">
    <text evidence="2">May play the central regulatory role in sporulation. It may be an element of the effector pathway responsible for the activation of sporulation genes in response to nutritional stress. Spo0A may act in concert with spo0H (a sigma factor) to control the expression of some genes that are critical to the sporulation process.</text>
</comment>
<dbReference type="InterPro" id="IPR007492">
    <property type="entry name" value="LytTR_DNA-bd_dom"/>
</dbReference>
<dbReference type="InterPro" id="IPR011006">
    <property type="entry name" value="CheY-like_superfamily"/>
</dbReference>
<evidence type="ECO:0000313" key="6">
    <source>
        <dbReference type="EMBL" id="GFO88376.1"/>
    </source>
</evidence>
<keyword evidence="7" id="KW-1185">Reference proteome</keyword>
<dbReference type="InterPro" id="IPR001789">
    <property type="entry name" value="Sig_transdc_resp-reg_receiver"/>
</dbReference>
<dbReference type="PANTHER" id="PTHR37299:SF1">
    <property type="entry name" value="STAGE 0 SPORULATION PROTEIN A HOMOLOG"/>
    <property type="match status" value="1"/>
</dbReference>
<dbReference type="RefSeq" id="WP_118667910.1">
    <property type="nucleotide sequence ID" value="NZ_BLYJ01000017.1"/>
</dbReference>
<dbReference type="EMBL" id="BLYJ01000017">
    <property type="protein sequence ID" value="GFO88376.1"/>
    <property type="molecule type" value="Genomic_DNA"/>
</dbReference>
<evidence type="ECO:0000256" key="2">
    <source>
        <dbReference type="ARBA" id="ARBA00024867"/>
    </source>
</evidence>
<dbReference type="Pfam" id="PF00072">
    <property type="entry name" value="Response_reg"/>
    <property type="match status" value="1"/>
</dbReference>
<feature type="modified residue" description="4-aspartylphosphate" evidence="3">
    <location>
        <position position="53"/>
    </location>
</feature>
<evidence type="ECO:0000256" key="3">
    <source>
        <dbReference type="PROSITE-ProRule" id="PRU00169"/>
    </source>
</evidence>
<reference evidence="6 7" key="1">
    <citation type="submission" date="2020-06" db="EMBL/GenBank/DDBJ databases">
        <title>Characterization of fructooligosaccharide metabolism and fructooligosaccharide-degrading enzymes in human commensal butyrate producers.</title>
        <authorList>
            <person name="Tanno H."/>
            <person name="Fujii T."/>
            <person name="Hirano K."/>
            <person name="Maeno S."/>
            <person name="Tonozuka T."/>
            <person name="Sakamoto M."/>
            <person name="Ohkuma M."/>
            <person name="Tochio T."/>
            <person name="Endo A."/>
        </authorList>
    </citation>
    <scope>NUCLEOTIDE SEQUENCE [LARGE SCALE GENOMIC DNA]</scope>
    <source>
        <strain evidence="6 7">JCM 31056</strain>
    </source>
</reference>
<accession>A0ABQ1E098</accession>
<dbReference type="SUPFAM" id="SSF52172">
    <property type="entry name" value="CheY-like"/>
    <property type="match status" value="1"/>
</dbReference>
<name>A0ABQ1E098_9FIRM</name>
<dbReference type="SMART" id="SM00850">
    <property type="entry name" value="LytTR"/>
    <property type="match status" value="1"/>
</dbReference>
<evidence type="ECO:0000259" key="5">
    <source>
        <dbReference type="PROSITE" id="PS50930"/>
    </source>
</evidence>
<dbReference type="PROSITE" id="PS50110">
    <property type="entry name" value="RESPONSE_REGULATORY"/>
    <property type="match status" value="1"/>
</dbReference>
<comment type="caution">
    <text evidence="6">The sequence shown here is derived from an EMBL/GenBank/DDBJ whole genome shotgun (WGS) entry which is preliminary data.</text>
</comment>
<dbReference type="Gene3D" id="2.40.50.1020">
    <property type="entry name" value="LytTr DNA-binding domain"/>
    <property type="match status" value="1"/>
</dbReference>
<dbReference type="Proteomes" id="UP000620147">
    <property type="component" value="Unassembled WGS sequence"/>
</dbReference>
<dbReference type="Pfam" id="PF04397">
    <property type="entry name" value="LytTR"/>
    <property type="match status" value="1"/>
</dbReference>
<organism evidence="6 7">
    <name type="scientific">Butyricicoccus faecihominis</name>
    <dbReference type="NCBI Taxonomy" id="1712515"/>
    <lineage>
        <taxon>Bacteria</taxon>
        <taxon>Bacillati</taxon>
        <taxon>Bacillota</taxon>
        <taxon>Clostridia</taxon>
        <taxon>Eubacteriales</taxon>
        <taxon>Butyricicoccaceae</taxon>
        <taxon>Butyricicoccus</taxon>
    </lineage>
</organism>
<gene>
    <name evidence="6" type="ORF">BUFA31_15400</name>
</gene>
<feature type="domain" description="HTH LytTR-type" evidence="5">
    <location>
        <begin position="123"/>
        <end position="222"/>
    </location>
</feature>
<protein>
    <recommendedName>
        <fullName evidence="1">Stage 0 sporulation protein A homolog</fullName>
    </recommendedName>
</protein>
<dbReference type="GO" id="GO:0003677">
    <property type="term" value="F:DNA binding"/>
    <property type="evidence" value="ECO:0007669"/>
    <property type="project" value="UniProtKB-KW"/>
</dbReference>
<dbReference type="Gene3D" id="3.40.50.2300">
    <property type="match status" value="1"/>
</dbReference>
<dbReference type="PROSITE" id="PS50930">
    <property type="entry name" value="HTH_LYTTR"/>
    <property type="match status" value="1"/>
</dbReference>
<proteinExistence type="predicted"/>
<feature type="domain" description="Response regulatory" evidence="4">
    <location>
        <begin position="2"/>
        <end position="115"/>
    </location>
</feature>
<evidence type="ECO:0000259" key="4">
    <source>
        <dbReference type="PROSITE" id="PS50110"/>
    </source>
</evidence>